<name>A0AAD4GJ47_BOLED</name>
<evidence type="ECO:0000313" key="1">
    <source>
        <dbReference type="EMBL" id="KAF8447462.1"/>
    </source>
</evidence>
<sequence length="83" mass="9501">MEFISAMNKRRFVVHDSCGFESYETVDMTGHARTQKPASRSLVRISTVPISRLCLQIPYVGGRLLEAGMERFLQRRDEILGKI</sequence>
<gene>
    <name evidence="1" type="ORF">L210DRAFT_940245</name>
</gene>
<dbReference type="Proteomes" id="UP001194468">
    <property type="component" value="Unassembled WGS sequence"/>
</dbReference>
<feature type="non-terminal residue" evidence="1">
    <location>
        <position position="83"/>
    </location>
</feature>
<reference evidence="1" key="1">
    <citation type="submission" date="2019-10" db="EMBL/GenBank/DDBJ databases">
        <authorList>
            <consortium name="DOE Joint Genome Institute"/>
            <person name="Kuo A."/>
            <person name="Miyauchi S."/>
            <person name="Kiss E."/>
            <person name="Drula E."/>
            <person name="Kohler A."/>
            <person name="Sanchez-Garcia M."/>
            <person name="Andreopoulos B."/>
            <person name="Barry K.W."/>
            <person name="Bonito G."/>
            <person name="Buee M."/>
            <person name="Carver A."/>
            <person name="Chen C."/>
            <person name="Cichocki N."/>
            <person name="Clum A."/>
            <person name="Culley D."/>
            <person name="Crous P.W."/>
            <person name="Fauchery L."/>
            <person name="Girlanda M."/>
            <person name="Hayes R."/>
            <person name="Keri Z."/>
            <person name="LaButti K."/>
            <person name="Lipzen A."/>
            <person name="Lombard V."/>
            <person name="Magnuson J."/>
            <person name="Maillard F."/>
            <person name="Morin E."/>
            <person name="Murat C."/>
            <person name="Nolan M."/>
            <person name="Ohm R."/>
            <person name="Pangilinan J."/>
            <person name="Pereira M."/>
            <person name="Perotto S."/>
            <person name="Peter M."/>
            <person name="Riley R."/>
            <person name="Sitrit Y."/>
            <person name="Stielow B."/>
            <person name="Szollosi G."/>
            <person name="Zifcakova L."/>
            <person name="Stursova M."/>
            <person name="Spatafora J.W."/>
            <person name="Tedersoo L."/>
            <person name="Vaario L.-M."/>
            <person name="Yamada A."/>
            <person name="Yan M."/>
            <person name="Wang P."/>
            <person name="Xu J."/>
            <person name="Bruns T."/>
            <person name="Baldrian P."/>
            <person name="Vilgalys R."/>
            <person name="Henrissat B."/>
            <person name="Grigoriev I.V."/>
            <person name="Hibbett D."/>
            <person name="Nagy L.G."/>
            <person name="Martin F.M."/>
        </authorList>
    </citation>
    <scope>NUCLEOTIDE SEQUENCE</scope>
    <source>
        <strain evidence="1">BED1</strain>
    </source>
</reference>
<dbReference type="AlphaFoldDB" id="A0AAD4GJ47"/>
<keyword evidence="2" id="KW-1185">Reference proteome</keyword>
<accession>A0AAD4GJ47</accession>
<reference evidence="1" key="2">
    <citation type="journal article" date="2020" name="Nat. Commun.">
        <title>Large-scale genome sequencing of mycorrhizal fungi provides insights into the early evolution of symbiotic traits.</title>
        <authorList>
            <person name="Miyauchi S."/>
            <person name="Kiss E."/>
            <person name="Kuo A."/>
            <person name="Drula E."/>
            <person name="Kohler A."/>
            <person name="Sanchez-Garcia M."/>
            <person name="Morin E."/>
            <person name="Andreopoulos B."/>
            <person name="Barry K.W."/>
            <person name="Bonito G."/>
            <person name="Buee M."/>
            <person name="Carver A."/>
            <person name="Chen C."/>
            <person name="Cichocki N."/>
            <person name="Clum A."/>
            <person name="Culley D."/>
            <person name="Crous P.W."/>
            <person name="Fauchery L."/>
            <person name="Girlanda M."/>
            <person name="Hayes R.D."/>
            <person name="Keri Z."/>
            <person name="LaButti K."/>
            <person name="Lipzen A."/>
            <person name="Lombard V."/>
            <person name="Magnuson J."/>
            <person name="Maillard F."/>
            <person name="Murat C."/>
            <person name="Nolan M."/>
            <person name="Ohm R.A."/>
            <person name="Pangilinan J."/>
            <person name="Pereira M.F."/>
            <person name="Perotto S."/>
            <person name="Peter M."/>
            <person name="Pfister S."/>
            <person name="Riley R."/>
            <person name="Sitrit Y."/>
            <person name="Stielow J.B."/>
            <person name="Szollosi G."/>
            <person name="Zifcakova L."/>
            <person name="Stursova M."/>
            <person name="Spatafora J.W."/>
            <person name="Tedersoo L."/>
            <person name="Vaario L.M."/>
            <person name="Yamada A."/>
            <person name="Yan M."/>
            <person name="Wang P."/>
            <person name="Xu J."/>
            <person name="Bruns T."/>
            <person name="Baldrian P."/>
            <person name="Vilgalys R."/>
            <person name="Dunand C."/>
            <person name="Henrissat B."/>
            <person name="Grigoriev I.V."/>
            <person name="Hibbett D."/>
            <person name="Nagy L.G."/>
            <person name="Martin F.M."/>
        </authorList>
    </citation>
    <scope>NUCLEOTIDE SEQUENCE</scope>
    <source>
        <strain evidence="1">BED1</strain>
    </source>
</reference>
<evidence type="ECO:0000313" key="2">
    <source>
        <dbReference type="Proteomes" id="UP001194468"/>
    </source>
</evidence>
<dbReference type="EMBL" id="WHUW01000004">
    <property type="protein sequence ID" value="KAF8447462.1"/>
    <property type="molecule type" value="Genomic_DNA"/>
</dbReference>
<comment type="caution">
    <text evidence="1">The sequence shown here is derived from an EMBL/GenBank/DDBJ whole genome shotgun (WGS) entry which is preliminary data.</text>
</comment>
<organism evidence="1 2">
    <name type="scientific">Boletus edulis BED1</name>
    <dbReference type="NCBI Taxonomy" id="1328754"/>
    <lineage>
        <taxon>Eukaryota</taxon>
        <taxon>Fungi</taxon>
        <taxon>Dikarya</taxon>
        <taxon>Basidiomycota</taxon>
        <taxon>Agaricomycotina</taxon>
        <taxon>Agaricomycetes</taxon>
        <taxon>Agaricomycetidae</taxon>
        <taxon>Boletales</taxon>
        <taxon>Boletineae</taxon>
        <taxon>Boletaceae</taxon>
        <taxon>Boletoideae</taxon>
        <taxon>Boletus</taxon>
    </lineage>
</organism>
<proteinExistence type="predicted"/>
<protein>
    <submittedName>
        <fullName evidence="1">Uncharacterized protein</fullName>
    </submittedName>
</protein>